<accession>A0A939EWV8</accession>
<dbReference type="AlphaFoldDB" id="A0A939EWV8"/>
<dbReference type="RefSeq" id="WP_206984562.1">
    <property type="nucleotide sequence ID" value="NZ_JAFLQZ010000006.1"/>
</dbReference>
<evidence type="ECO:0000313" key="3">
    <source>
        <dbReference type="Proteomes" id="UP000664144"/>
    </source>
</evidence>
<keyword evidence="3" id="KW-1185">Reference proteome</keyword>
<gene>
    <name evidence="2" type="ORF">J0X19_11825</name>
</gene>
<evidence type="ECO:0000256" key="1">
    <source>
        <dbReference type="SAM" id="Phobius"/>
    </source>
</evidence>
<keyword evidence="1" id="KW-0472">Membrane</keyword>
<dbReference type="Proteomes" id="UP000664144">
    <property type="component" value="Unassembled WGS sequence"/>
</dbReference>
<evidence type="ECO:0000313" key="2">
    <source>
        <dbReference type="EMBL" id="MBO0358636.1"/>
    </source>
</evidence>
<protein>
    <submittedName>
        <fullName evidence="2">Uncharacterized protein</fullName>
    </submittedName>
</protein>
<feature type="transmembrane region" description="Helical" evidence="1">
    <location>
        <begin position="6"/>
        <end position="23"/>
    </location>
</feature>
<keyword evidence="1" id="KW-1133">Transmembrane helix</keyword>
<keyword evidence="1" id="KW-0812">Transmembrane</keyword>
<organism evidence="2 3">
    <name type="scientific">Hymenobacter telluris</name>
    <dbReference type="NCBI Taxonomy" id="2816474"/>
    <lineage>
        <taxon>Bacteria</taxon>
        <taxon>Pseudomonadati</taxon>
        <taxon>Bacteroidota</taxon>
        <taxon>Cytophagia</taxon>
        <taxon>Cytophagales</taxon>
        <taxon>Hymenobacteraceae</taxon>
        <taxon>Hymenobacter</taxon>
    </lineage>
</organism>
<sequence length="101" mass="11001">MKAWIYWVTIAAVLMWGPIWVVGKWQGAKDERAANETAITLSSAKNDIATVSAISGVKTEYTPFYVEIERDPSPAPPPACPVPAVIRNAIDRLPAPRGTTH</sequence>
<name>A0A939EWV8_9BACT</name>
<proteinExistence type="predicted"/>
<dbReference type="EMBL" id="JAFLQZ010000006">
    <property type="protein sequence ID" value="MBO0358636.1"/>
    <property type="molecule type" value="Genomic_DNA"/>
</dbReference>
<reference evidence="2" key="1">
    <citation type="submission" date="2021-03" db="EMBL/GenBank/DDBJ databases">
        <authorList>
            <person name="Kim M.K."/>
        </authorList>
    </citation>
    <scope>NUCLEOTIDE SEQUENCE</scope>
    <source>
        <strain evidence="2">BT186</strain>
    </source>
</reference>
<comment type="caution">
    <text evidence="2">The sequence shown here is derived from an EMBL/GenBank/DDBJ whole genome shotgun (WGS) entry which is preliminary data.</text>
</comment>